<accession>A0ACC1K3N3</accession>
<keyword evidence="2" id="KW-1185">Reference proteome</keyword>
<protein>
    <submittedName>
        <fullName evidence="1">Uncharacterized protein</fullName>
    </submittedName>
</protein>
<sequence>MRMLLVLAALLACAMAAPLLAVRSGSGVDHSNTNSGDQREGVLTDASSSGGNSIANPVGNSVTKENQNIDVHDNSIGKAVVNTARGTTGSTVVGNDSTLARRAGSQAGSMNTGASASGATVTNPQNNELSQTNQNADVSGNTFKDATLNGITGNKGPAMAGNDDVFVPTTNEKGAIQFANDGFTDKALSGK</sequence>
<reference evidence="1" key="1">
    <citation type="submission" date="2022-07" db="EMBL/GenBank/DDBJ databases">
        <title>Phylogenomic reconstructions and comparative analyses of Kickxellomycotina fungi.</title>
        <authorList>
            <person name="Reynolds N.K."/>
            <person name="Stajich J.E."/>
            <person name="Barry K."/>
            <person name="Grigoriev I.V."/>
            <person name="Crous P."/>
            <person name="Smith M.E."/>
        </authorList>
    </citation>
    <scope>NUCLEOTIDE SEQUENCE</scope>
    <source>
        <strain evidence="1">CBS 109366</strain>
    </source>
</reference>
<comment type="caution">
    <text evidence="1">The sequence shown here is derived from an EMBL/GenBank/DDBJ whole genome shotgun (WGS) entry which is preliminary data.</text>
</comment>
<gene>
    <name evidence="1" type="ORF">IWQ57_001603</name>
</gene>
<evidence type="ECO:0000313" key="1">
    <source>
        <dbReference type="EMBL" id="KAJ2772804.1"/>
    </source>
</evidence>
<evidence type="ECO:0000313" key="2">
    <source>
        <dbReference type="Proteomes" id="UP001140234"/>
    </source>
</evidence>
<dbReference type="Proteomes" id="UP001140234">
    <property type="component" value="Unassembled WGS sequence"/>
</dbReference>
<proteinExistence type="predicted"/>
<organism evidence="1 2">
    <name type="scientific">Coemansia nantahalensis</name>
    <dbReference type="NCBI Taxonomy" id="2789366"/>
    <lineage>
        <taxon>Eukaryota</taxon>
        <taxon>Fungi</taxon>
        <taxon>Fungi incertae sedis</taxon>
        <taxon>Zoopagomycota</taxon>
        <taxon>Kickxellomycotina</taxon>
        <taxon>Kickxellomycetes</taxon>
        <taxon>Kickxellales</taxon>
        <taxon>Kickxellaceae</taxon>
        <taxon>Coemansia</taxon>
    </lineage>
</organism>
<dbReference type="EMBL" id="JANBUJ010000315">
    <property type="protein sequence ID" value="KAJ2772804.1"/>
    <property type="molecule type" value="Genomic_DNA"/>
</dbReference>
<name>A0ACC1K3N3_9FUNG</name>